<feature type="compositionally biased region" description="Polar residues" evidence="1">
    <location>
        <begin position="687"/>
        <end position="701"/>
    </location>
</feature>
<feature type="region of interest" description="Disordered" evidence="1">
    <location>
        <begin position="113"/>
        <end position="132"/>
    </location>
</feature>
<sequence>MAHLYVCYSAPSRANPSTKEGPVAYLDQVVCAAKNGASLVAGAEAPTTKGVTSSHPSELSTGASFLSLPGGTSARRWQSLTERYGFTLTTEESVFEYAECAAVDVTSRCREPESTLQPPLHMPSVPDSTRGCARNAAPVTRYRRCPRHRLLPAMLERIRQPSRATLEASESTAKMHHPYDDGQSFTDMSNASPAVSARAVTRPTPVATRKPPPHLMHNNRPSTVASMPCAATAASFASMKHLLTDYESLSRRDLMIDFYATYPAQPIVASVLPPPQSPPKLPASAFSVVMRKSPPPLLFSPSPSENRSSRSPKKATAAVCTDVPSDVNLRRLRLCFPGALWPFVLRHHRELLIRSLRRDAEAVLPPSVAAEVLSLHAAGAELEVILSLRDSSDLQSCTSSTRLSCSFTELWDLYNLVAFFLSREVPPTPPQPVESPLSRYKSRAPSNTAPTPITVGEAADTVQLTVVPLAPLPKVLQKRQVTSVLPTKGSLPYITSTAETSAADTPLQLRIPLVFLVEASDALQKLIDSAPSQLRLALRRDSIYAVPDANDVHVHSWAVQTTGLFVELLLHCSDGNGKDVALNAQAALDRCSFTETWHIIRSYTDGLASLPVEVPIIAKRRASTPRAVSESRRLDKSIMATACTVAKAMTKGTSQLEESLVHSVLPCTVGMEQPLSRSEGAVLSGSKYDNSEQNSARSSSMCAKEHVIPTSPVTATSHCEHEMLSKGCSTILDIRTTATAASKAAPRLVNKPTSKSNLTQIFSEPLLRSTTPSERPTQRTTTADSTTGHRNAQVGDWVKEKSNTKTAGESLQSSFLLQLLPPTRNSSKKQEAVRQEHLASRVLCDADRQDRKSLQAGQITHDMTNREEEAAARDTPGSLVSSMDQKPMSLRPRRTTERQLTHPQHRSNFEVNGYTGITDDSANSTESSITSSPSEDNREEEDLAMREFDVHSTQGMHLCAMAGEKWETLLVLHLLQLQRTLKADAHTFFGTLTSSIEKSIMRCAEKVRREMIGPPNMTRRLCNVAQEADASAAVSTTSYDFSSGTVEVLPVMRLLHMPDPYTRPVQRHLRPRSSLSASYLLSTRTAAEAAMHRRAVPIESLVDASAKTVTIDEVEVLPPLCKSAAPSPEQHQQTFQNRLPRALQTVTVASRSSPEGDVSVQAAPLLRELSARQDSCTVERSSLSQQRTLDDSSVGGGSVRVFLSRLFDIPGLTDEMLAGQLEAVRSLFSVETCVLLDTTDDLVEDLHLPGHLTVNATVRLPASYPVIEGCSVLLEHDYPKLNGLLRELAAAPAPQPPPQVEARAPLGEKCGNTILCSCTLMPRSTASAPPSAPVGGNASLYSVYVEGELWPATIEHHADGLCEELISDVAEALSAMKVSVERVSAVPYANGALFTFHLRNRGTSPLSGVENVLQQCPFTAGRALCRRLGGASDHRSTLKVTDTMYSVELRGKAWKQALQEHGDLLAESFLGDTLQCLCVNNVAAGPFNVSVKSLAATPDCLRIVYSISSTTACTDVDRLQVAQMIMENAFPQLWKMHDSIMLAREPQTNSKKAHRIAPLLLSSASNVPEREKVYDLDYLPATAAVSAHGVEEVPREAAVEPSGGASAAKIEEATEKRPPAAVVPIVPVFGTSRDCTGLHARVATLPPPLPLLQATLSSQSKQSVRQEESLLQPQDNAQGRAMEQLPNTDKQRAPAYTSTSPFTKSENEVYYGAKDIASSESADVVKGAASKEPAPLRSSAAVRQVVSAPVTSISTLSTPLTRVPVTPRLPLTAFNSAASVERRTPCAAHPHASLSRSLESAAPPVLPSLSTAYVQTDAVPSQVPVKQTVRAVSALAEKMSPGRLGSSLAGDEPTHLPNLYATGERKMHNKPEVSTPSTPTRSLSFTSARPAAPTTVAGVCMEQPPKAAVLLEGPTTSATPTMNDPLDGAHYYSGTSIVPRTLQTNQDDTIAANLCNAPTLTSSGPTSLYCKHFPELLTPASSQHVGAAKMPYIGINPLFTSPLPTTRMLPNHSLSLVVSSMDPDRNLRRFRDDLDFLERAIHTRYLCIQRELMATATSALRTL</sequence>
<feature type="region of interest" description="Disordered" evidence="1">
    <location>
        <begin position="1656"/>
        <end position="1677"/>
    </location>
</feature>
<feature type="region of interest" description="Disordered" evidence="1">
    <location>
        <begin position="1593"/>
        <end position="1615"/>
    </location>
</feature>
<feature type="region of interest" description="Disordered" evidence="1">
    <location>
        <begin position="297"/>
        <end position="317"/>
    </location>
</feature>
<feature type="region of interest" description="Disordered" evidence="1">
    <location>
        <begin position="196"/>
        <end position="220"/>
    </location>
</feature>
<dbReference type="OrthoDB" id="267227at2759"/>
<reference evidence="2" key="1">
    <citation type="submission" date="2019-11" db="EMBL/GenBank/DDBJ databases">
        <title>Leishmania tarentolae CDS.</title>
        <authorList>
            <person name="Goto Y."/>
            <person name="Yamagishi J."/>
        </authorList>
    </citation>
    <scope>NUCLEOTIDE SEQUENCE [LARGE SCALE GENOMIC DNA]</scope>
    <source>
        <strain evidence="2">Parrot Tar II</strain>
    </source>
</reference>
<feature type="compositionally biased region" description="Polar residues" evidence="1">
    <location>
        <begin position="1872"/>
        <end position="1887"/>
    </location>
</feature>
<dbReference type="Proteomes" id="UP000419144">
    <property type="component" value="Unassembled WGS sequence"/>
</dbReference>
<feature type="compositionally biased region" description="Polar residues" evidence="1">
    <location>
        <begin position="49"/>
        <end position="64"/>
    </location>
</feature>
<feature type="compositionally biased region" description="Low complexity" evidence="1">
    <location>
        <begin position="920"/>
        <end position="934"/>
    </location>
</feature>
<gene>
    <name evidence="2" type="ORF">LtaPh_3333400</name>
</gene>
<evidence type="ECO:0000313" key="2">
    <source>
        <dbReference type="EMBL" id="GET92065.1"/>
    </source>
</evidence>
<feature type="region of interest" description="Disordered" evidence="1">
    <location>
        <begin position="426"/>
        <end position="453"/>
    </location>
</feature>
<organism evidence="2 3">
    <name type="scientific">Leishmania tarentolae</name>
    <name type="common">Sauroleishmania tarentolae</name>
    <dbReference type="NCBI Taxonomy" id="5689"/>
    <lineage>
        <taxon>Eukaryota</taxon>
        <taxon>Discoba</taxon>
        <taxon>Euglenozoa</taxon>
        <taxon>Kinetoplastea</taxon>
        <taxon>Metakinetoplastina</taxon>
        <taxon>Trypanosomatida</taxon>
        <taxon>Trypanosomatidae</taxon>
        <taxon>Leishmaniinae</taxon>
        <taxon>Leishmania</taxon>
        <taxon>lizard Leishmania</taxon>
    </lineage>
</organism>
<name>A0A640KSH2_LEITA</name>
<feature type="region of interest" description="Disordered" evidence="1">
    <location>
        <begin position="678"/>
        <end position="703"/>
    </location>
</feature>
<feature type="compositionally biased region" description="Basic and acidic residues" evidence="1">
    <location>
        <begin position="863"/>
        <end position="872"/>
    </location>
</feature>
<feature type="region of interest" description="Disordered" evidence="1">
    <location>
        <begin position="760"/>
        <end position="809"/>
    </location>
</feature>
<proteinExistence type="predicted"/>
<evidence type="ECO:0000313" key="3">
    <source>
        <dbReference type="Proteomes" id="UP000419144"/>
    </source>
</evidence>
<protein>
    <submittedName>
        <fullName evidence="2">Uncharacterized protein</fullName>
    </submittedName>
</protein>
<comment type="caution">
    <text evidence="2">The sequence shown here is derived from an EMBL/GenBank/DDBJ whole genome shotgun (WGS) entry which is preliminary data.</text>
</comment>
<feature type="region of interest" description="Disordered" evidence="1">
    <location>
        <begin position="854"/>
        <end position="941"/>
    </location>
</feature>
<feature type="compositionally biased region" description="Polar residues" evidence="1">
    <location>
        <begin position="760"/>
        <end position="790"/>
    </location>
</feature>
<accession>A0A640KSH2</accession>
<keyword evidence="3" id="KW-1185">Reference proteome</keyword>
<dbReference type="VEuPathDB" id="TriTrypDB:LtaPh_3333400"/>
<feature type="region of interest" description="Disordered" evidence="1">
    <location>
        <begin position="44"/>
        <end position="66"/>
    </location>
</feature>
<feature type="region of interest" description="Disordered" evidence="1">
    <location>
        <begin position="1864"/>
        <end position="1888"/>
    </location>
</feature>
<dbReference type="EMBL" id="BLBS01000053">
    <property type="protein sequence ID" value="GET92065.1"/>
    <property type="molecule type" value="Genomic_DNA"/>
</dbReference>
<evidence type="ECO:0000256" key="1">
    <source>
        <dbReference type="SAM" id="MobiDB-lite"/>
    </source>
</evidence>